<dbReference type="SUPFAM" id="SSF50156">
    <property type="entry name" value="PDZ domain-like"/>
    <property type="match status" value="2"/>
</dbReference>
<accession>A0A834XZK3</accession>
<dbReference type="GO" id="GO:0002142">
    <property type="term" value="C:stereocilia ankle link complex"/>
    <property type="evidence" value="ECO:0007669"/>
    <property type="project" value="TreeGrafter"/>
</dbReference>
<dbReference type="PROSITE" id="PS50106">
    <property type="entry name" value="PDZ"/>
    <property type="match status" value="2"/>
</dbReference>
<evidence type="ECO:0000256" key="2">
    <source>
        <dbReference type="ARBA" id="ARBA00022737"/>
    </source>
</evidence>
<keyword evidence="3" id="KW-0966">Cell projection</keyword>
<feature type="compositionally biased region" description="Pro residues" evidence="4">
    <location>
        <begin position="299"/>
        <end position="311"/>
    </location>
</feature>
<evidence type="ECO:0000256" key="1">
    <source>
        <dbReference type="ARBA" id="ARBA00004316"/>
    </source>
</evidence>
<dbReference type="InterPro" id="IPR001478">
    <property type="entry name" value="PDZ"/>
</dbReference>
<feature type="region of interest" description="Disordered" evidence="4">
    <location>
        <begin position="870"/>
        <end position="891"/>
    </location>
</feature>
<organism evidence="6 7">
    <name type="scientific">Aphidius gifuensis</name>
    <name type="common">Parasitoid wasp</name>
    <dbReference type="NCBI Taxonomy" id="684658"/>
    <lineage>
        <taxon>Eukaryota</taxon>
        <taxon>Metazoa</taxon>
        <taxon>Ecdysozoa</taxon>
        <taxon>Arthropoda</taxon>
        <taxon>Hexapoda</taxon>
        <taxon>Insecta</taxon>
        <taxon>Pterygota</taxon>
        <taxon>Neoptera</taxon>
        <taxon>Endopterygota</taxon>
        <taxon>Hymenoptera</taxon>
        <taxon>Apocrita</taxon>
        <taxon>Ichneumonoidea</taxon>
        <taxon>Braconidae</taxon>
        <taxon>Aphidiinae</taxon>
        <taxon>Aphidius</taxon>
    </lineage>
</organism>
<feature type="region of interest" description="Disordered" evidence="4">
    <location>
        <begin position="1"/>
        <end position="39"/>
    </location>
</feature>
<evidence type="ECO:0000313" key="7">
    <source>
        <dbReference type="Proteomes" id="UP000639338"/>
    </source>
</evidence>
<feature type="compositionally biased region" description="Polar residues" evidence="4">
    <location>
        <begin position="1"/>
        <end position="10"/>
    </location>
</feature>
<evidence type="ECO:0000313" key="6">
    <source>
        <dbReference type="EMBL" id="KAF7994960.1"/>
    </source>
</evidence>
<dbReference type="GO" id="GO:0032426">
    <property type="term" value="C:stereocilium tip"/>
    <property type="evidence" value="ECO:0007669"/>
    <property type="project" value="TreeGrafter"/>
</dbReference>
<keyword evidence="2" id="KW-0677">Repeat</keyword>
<evidence type="ECO:0000259" key="5">
    <source>
        <dbReference type="PROSITE" id="PS50106"/>
    </source>
</evidence>
<dbReference type="InterPro" id="IPR036034">
    <property type="entry name" value="PDZ_sf"/>
</dbReference>
<dbReference type="SMART" id="SM00228">
    <property type="entry name" value="PDZ"/>
    <property type="match status" value="2"/>
</dbReference>
<proteinExistence type="predicted"/>
<dbReference type="PANTHER" id="PTHR23116:SF36">
    <property type="entry name" value="HARMONIN"/>
    <property type="match status" value="1"/>
</dbReference>
<feature type="compositionally biased region" description="Gly residues" evidence="4">
    <location>
        <begin position="26"/>
        <end position="38"/>
    </location>
</feature>
<dbReference type="PANTHER" id="PTHR23116">
    <property type="entry name" value="PDZ DOMAIN CONTAINING WHIRLIN AND HARMONIN-RELATED"/>
    <property type="match status" value="1"/>
</dbReference>
<dbReference type="InterPro" id="IPR051844">
    <property type="entry name" value="USH2_Complex_Protein"/>
</dbReference>
<comment type="caution">
    <text evidence="6">The sequence shown here is derived from an EMBL/GenBank/DDBJ whole genome shotgun (WGS) entry which is preliminary data.</text>
</comment>
<feature type="compositionally biased region" description="Polar residues" evidence="4">
    <location>
        <begin position="876"/>
        <end position="891"/>
    </location>
</feature>
<feature type="compositionally biased region" description="Basic and acidic residues" evidence="4">
    <location>
        <begin position="431"/>
        <end position="441"/>
    </location>
</feature>
<dbReference type="GO" id="GO:0005929">
    <property type="term" value="C:cilium"/>
    <property type="evidence" value="ECO:0007669"/>
    <property type="project" value="TreeGrafter"/>
</dbReference>
<feature type="compositionally biased region" description="Low complexity" evidence="4">
    <location>
        <begin position="288"/>
        <end position="298"/>
    </location>
</feature>
<sequence length="923" mass="100832">MDNNMSTAFMQRSGGSSSASSTGTGSSSGGGPGIGNAGGNRMAVIGVTRNVRLRRRGASGFGFSFRGGREHGAGFYVSEVQPGGEAQKNGLRVGDQIFRVNGYPIEDALHHEVALLAKKQQVLVLKIRSVGMIPVKDNPNDPVTWHMVQQQQQQQQQQQLQLQQQQQHHQQQLQYSETNAETIPYNEIRIRIMIGEKGRLGCGVCRGAVPGLTVQGTREGGPARAAGLKAGDVIIWCNGQRLTDLPFEKAIEPMRSAAVLDLVVNRPIPVSNGLYDCPETLWMRGSSGYDSESSSLGPTSPPPLHQNPPSPQHTIGSRYQRDNNAINRNGRQCYQQAMSTSSCSSSEWSQSCDQASEWTRKPNNTTVIRVNQNYNQNINQSRGNIGYSSHTGYHGNYGISNEARNEPLYDPVPPTDYECHDFDANPLDERNRRLHDEKDNGNSHYNPSGDDRIPYNKDNGYLSNQLRHRDIEKKTITTVEVHQNSGSPAPPCPPPMSYKWQTDSKPMMVMNKQMGSTVSMGSTGSTETESSLESCGKDCASTSSSLSTSSCEPASSTVSFASTIVPPPIKSPELVPVCAPVVPASRPCQPVSNTDLGSAIAQELQRRAQQRSLNATKTDVAKEKPLFEQKKIQNPESLKAHAAHDKLMEEFKRAHQKMFNNNQKPQCSQNENDKDQEKRTNGIVSSGSGGPPPPPLPLPLSPTQNKDDTVEMQSIESFKLKNSPSSVIPKPPSTYFLITPNTSPSTTPTNGSPRHPIPPIKPNMNGNINKEITNNQVPIMEKKSITKIDNNNTQSSVTVSSQVGKIAVKIGTYEGELKQPSRLDFLPQGKTVIDSPKPVILEEVSNGPVVSRLQNELAATLQRSNLKKKTEEENVINPQSPTKIVTSPTQERPVSLLQSNVEKLAAALSNRVTIKINPENGSR</sequence>
<evidence type="ECO:0000256" key="3">
    <source>
        <dbReference type="ARBA" id="ARBA00023273"/>
    </source>
</evidence>
<feature type="compositionally biased region" description="Low complexity" evidence="4">
    <location>
        <begin position="516"/>
        <end position="534"/>
    </location>
</feature>
<keyword evidence="7" id="KW-1185">Reference proteome</keyword>
<comment type="subcellular location">
    <subcellularLocation>
        <location evidence="1">Cell projection</location>
    </subcellularLocation>
</comment>
<feature type="compositionally biased region" description="Low complexity" evidence="4">
    <location>
        <begin position="13"/>
        <end position="25"/>
    </location>
</feature>
<protein>
    <recommendedName>
        <fullName evidence="5">PDZ domain-containing protein</fullName>
    </recommendedName>
</protein>
<feature type="region of interest" description="Disordered" evidence="4">
    <location>
        <begin position="516"/>
        <end position="539"/>
    </location>
</feature>
<feature type="compositionally biased region" description="Basic and acidic residues" evidence="4">
    <location>
        <begin position="671"/>
        <end position="680"/>
    </location>
</feature>
<dbReference type="AlphaFoldDB" id="A0A834XZK3"/>
<feature type="domain" description="PDZ" evidence="5">
    <location>
        <begin position="50"/>
        <end position="119"/>
    </location>
</feature>
<feature type="region of interest" description="Disordered" evidence="4">
    <location>
        <begin position="431"/>
        <end position="457"/>
    </location>
</feature>
<feature type="compositionally biased region" description="Polar residues" evidence="4">
    <location>
        <begin position="660"/>
        <end position="670"/>
    </location>
</feature>
<feature type="compositionally biased region" description="Pro residues" evidence="4">
    <location>
        <begin position="690"/>
        <end position="700"/>
    </location>
</feature>
<reference evidence="6 7" key="1">
    <citation type="submission" date="2020-08" db="EMBL/GenBank/DDBJ databases">
        <title>Aphidius gifuensis genome sequencing and assembly.</title>
        <authorList>
            <person name="Du Z."/>
        </authorList>
    </citation>
    <scope>NUCLEOTIDE SEQUENCE [LARGE SCALE GENOMIC DNA]</scope>
    <source>
        <strain evidence="6">YNYX2018</strain>
        <tissue evidence="6">Adults</tissue>
    </source>
</reference>
<dbReference type="Gene3D" id="2.30.42.10">
    <property type="match status" value="2"/>
</dbReference>
<dbReference type="OrthoDB" id="10029564at2759"/>
<dbReference type="Proteomes" id="UP000639338">
    <property type="component" value="Unassembled WGS sequence"/>
</dbReference>
<feature type="domain" description="PDZ" evidence="5">
    <location>
        <begin position="189"/>
        <end position="257"/>
    </location>
</feature>
<gene>
    <name evidence="6" type="ORF">HCN44_004432</name>
</gene>
<feature type="region of interest" description="Disordered" evidence="4">
    <location>
        <begin position="288"/>
        <end position="317"/>
    </location>
</feature>
<feature type="region of interest" description="Disordered" evidence="4">
    <location>
        <begin position="660"/>
        <end position="706"/>
    </location>
</feature>
<evidence type="ECO:0000256" key="4">
    <source>
        <dbReference type="SAM" id="MobiDB-lite"/>
    </source>
</evidence>
<dbReference type="EMBL" id="JACMRX010000002">
    <property type="protein sequence ID" value="KAF7994960.1"/>
    <property type="molecule type" value="Genomic_DNA"/>
</dbReference>
<dbReference type="GO" id="GO:0005886">
    <property type="term" value="C:plasma membrane"/>
    <property type="evidence" value="ECO:0007669"/>
    <property type="project" value="TreeGrafter"/>
</dbReference>
<dbReference type="Pfam" id="PF00595">
    <property type="entry name" value="PDZ"/>
    <property type="match status" value="2"/>
</dbReference>
<name>A0A834XZK3_APHGI</name>